<keyword evidence="1" id="KW-0802">TPR repeat</keyword>
<proteinExistence type="predicted"/>
<name>A0AAD7X8G8_9APHY</name>
<feature type="region of interest" description="Disordered" evidence="2">
    <location>
        <begin position="16"/>
        <end position="40"/>
    </location>
</feature>
<accession>A0AAD7X8G8</accession>
<dbReference type="InterPro" id="IPR001214">
    <property type="entry name" value="SET_dom"/>
</dbReference>
<evidence type="ECO:0000313" key="5">
    <source>
        <dbReference type="Proteomes" id="UP001215151"/>
    </source>
</evidence>
<evidence type="ECO:0000313" key="4">
    <source>
        <dbReference type="EMBL" id="KAJ8469890.1"/>
    </source>
</evidence>
<dbReference type="PROSITE" id="PS50280">
    <property type="entry name" value="SET"/>
    <property type="match status" value="1"/>
</dbReference>
<evidence type="ECO:0000256" key="2">
    <source>
        <dbReference type="SAM" id="MobiDB-lite"/>
    </source>
</evidence>
<dbReference type="EMBL" id="JAPEVG010000270">
    <property type="protein sequence ID" value="KAJ8469890.1"/>
    <property type="molecule type" value="Genomic_DNA"/>
</dbReference>
<keyword evidence="5" id="KW-1185">Reference proteome</keyword>
<feature type="domain" description="SET" evidence="3">
    <location>
        <begin position="386"/>
        <end position="581"/>
    </location>
</feature>
<dbReference type="PANTHER" id="PTHR47643">
    <property type="entry name" value="TPR DOMAIN PROTEIN (AFU_ORTHOLOGUE AFUA_5G12710)"/>
    <property type="match status" value="1"/>
</dbReference>
<dbReference type="SUPFAM" id="SSF82199">
    <property type="entry name" value="SET domain"/>
    <property type="match status" value="1"/>
</dbReference>
<comment type="caution">
    <text evidence="4">The sequence shown here is derived from an EMBL/GenBank/DDBJ whole genome shotgun (WGS) entry which is preliminary data.</text>
</comment>
<dbReference type="SUPFAM" id="SSF48452">
    <property type="entry name" value="TPR-like"/>
    <property type="match status" value="1"/>
</dbReference>
<gene>
    <name evidence="4" type="ORF">ONZ51_g8702</name>
</gene>
<protein>
    <recommendedName>
        <fullName evidence="3">SET domain-containing protein</fullName>
    </recommendedName>
</protein>
<dbReference type="SMART" id="SM00028">
    <property type="entry name" value="TPR"/>
    <property type="match status" value="3"/>
</dbReference>
<dbReference type="InterPro" id="IPR046341">
    <property type="entry name" value="SET_dom_sf"/>
</dbReference>
<dbReference type="InterPro" id="IPR053209">
    <property type="entry name" value="Gramillin-biosynth_MTr"/>
</dbReference>
<organism evidence="4 5">
    <name type="scientific">Trametes cubensis</name>
    <dbReference type="NCBI Taxonomy" id="1111947"/>
    <lineage>
        <taxon>Eukaryota</taxon>
        <taxon>Fungi</taxon>
        <taxon>Dikarya</taxon>
        <taxon>Basidiomycota</taxon>
        <taxon>Agaricomycotina</taxon>
        <taxon>Agaricomycetes</taxon>
        <taxon>Polyporales</taxon>
        <taxon>Polyporaceae</taxon>
        <taxon>Trametes</taxon>
    </lineage>
</organism>
<evidence type="ECO:0000256" key="1">
    <source>
        <dbReference type="PROSITE-ProRule" id="PRU00339"/>
    </source>
</evidence>
<feature type="compositionally biased region" description="Basic residues" evidence="2">
    <location>
        <begin position="20"/>
        <end position="39"/>
    </location>
</feature>
<reference evidence="4" key="1">
    <citation type="submission" date="2022-11" db="EMBL/GenBank/DDBJ databases">
        <title>Genome Sequence of Cubamyces cubensis.</title>
        <authorList>
            <person name="Buettner E."/>
        </authorList>
    </citation>
    <scope>NUCLEOTIDE SEQUENCE</scope>
    <source>
        <strain evidence="4">MPL-01</strain>
    </source>
</reference>
<dbReference type="InterPro" id="IPR011990">
    <property type="entry name" value="TPR-like_helical_dom_sf"/>
</dbReference>
<dbReference type="CDD" id="cd20071">
    <property type="entry name" value="SET_SMYD"/>
    <property type="match status" value="1"/>
</dbReference>
<feature type="repeat" description="TPR" evidence="1">
    <location>
        <begin position="237"/>
        <end position="270"/>
    </location>
</feature>
<dbReference type="Gene3D" id="2.170.270.10">
    <property type="entry name" value="SET domain"/>
    <property type="match status" value="1"/>
</dbReference>
<dbReference type="InterPro" id="IPR019734">
    <property type="entry name" value="TPR_rpt"/>
</dbReference>
<evidence type="ECO:0000259" key="3">
    <source>
        <dbReference type="PROSITE" id="PS50280"/>
    </source>
</evidence>
<dbReference type="Gene3D" id="1.25.40.10">
    <property type="entry name" value="Tetratricopeptide repeat domain"/>
    <property type="match status" value="1"/>
</dbReference>
<dbReference type="Proteomes" id="UP001215151">
    <property type="component" value="Unassembled WGS sequence"/>
</dbReference>
<dbReference type="Pfam" id="PF00856">
    <property type="entry name" value="SET"/>
    <property type="match status" value="1"/>
</dbReference>
<dbReference type="PANTHER" id="PTHR47643:SF2">
    <property type="entry name" value="TPR DOMAIN PROTEIN (AFU_ORTHOLOGUE AFUA_5G12710)"/>
    <property type="match status" value="1"/>
</dbReference>
<sequence length="792" mass="88909">MDTERLAVLTAGLSLGPQVPRHHHQPAHPVARIRRPPPRYRHDMTANEVAQYTKEYEDWFEEDRKIPPEPAPIVDRNQLVSDQKQRRAHLERLAIQGARAGSAANALLMNYPIHCHAYLHITSLVRRLAPADSARMVAVQTVVEDTEGIANDLSIYNFPSTSSCSLEHLDALFSPGTVLAIREPTLKAPTQGIRPLLRVDSPTDIIFVPPNSPLLRGIAWRTGPKVAGYPMAPPISADAWRERGDDHFKASQWLLAAFAYSHALALDPNAVSIRLNRSEAYLRLKYYSGALHDAQGILTKVGSGDPSAYKALFRLAKARYGRREYSMAQNDFVRWKSRHPDDSAADSWIDRCRARLRERTTGVYDWSSLFRNARRQIRVDAADFFGPIEVRRMGHRGGGRGVVTTQDVKTGELLLVTKPFASVYASDLPNDQFTVTLDLLSRTKRERTDSLLLSRIIEKIYGNPDLHDEVFHLYAGRGYPAPPDTYPPPVATAVPVDLLYPKVDIDIAQLEAICTYNNFCPFRLDGPQMDKEAQPAGLYTSASMFNHSCLANATWYCIGDIMIIRAAEPIPTGTEVTIPYCVEESYLDRQAVLQKHMLDRCDCRLCEEDRRDGEAQLRRRHQLKARLDAATIMSAPLAEVRALEKDIAATYGRTRGAIRPLSALALHVVAEKLRMSGNARHMKESLQYDMQALECYGFVLAHDSGRSSSGPKLPIASERLPTATSIMEPADIMLRIACTYYMLREEENAARWLKAALWLTEVSVGSGKELFMMVHEETLQRMDMLSFAARVL</sequence>
<dbReference type="PROSITE" id="PS50005">
    <property type="entry name" value="TPR"/>
    <property type="match status" value="1"/>
</dbReference>
<dbReference type="AlphaFoldDB" id="A0AAD7X8G8"/>